<organism evidence="1 2">
    <name type="scientific">Phytoactinopolyspora alkaliphila</name>
    <dbReference type="NCBI Taxonomy" id="1783498"/>
    <lineage>
        <taxon>Bacteria</taxon>
        <taxon>Bacillati</taxon>
        <taxon>Actinomycetota</taxon>
        <taxon>Actinomycetes</taxon>
        <taxon>Jiangellales</taxon>
        <taxon>Jiangellaceae</taxon>
        <taxon>Phytoactinopolyspora</taxon>
    </lineage>
</organism>
<dbReference type="AlphaFoldDB" id="A0A6N9YLR0"/>
<protein>
    <submittedName>
        <fullName evidence="1">Uncharacterized protein</fullName>
    </submittedName>
</protein>
<dbReference type="Proteomes" id="UP000469185">
    <property type="component" value="Unassembled WGS sequence"/>
</dbReference>
<dbReference type="RefSeq" id="WP_163818625.1">
    <property type="nucleotide sequence ID" value="NZ_JAAGOB010000005.1"/>
</dbReference>
<evidence type="ECO:0000313" key="1">
    <source>
        <dbReference type="EMBL" id="NED95860.1"/>
    </source>
</evidence>
<sequence>MMDVEAIRDALAELREAVGWRKHARHVDHVLNVLDLRTDQMALELGRVCHALGVQTQLEVETERSQAKRLQHQENVAATQADVREVADRLDQALTDLRATLDALRERDGGGES</sequence>
<reference evidence="1 2" key="1">
    <citation type="submission" date="2020-02" db="EMBL/GenBank/DDBJ databases">
        <authorList>
            <person name="Li X.-J."/>
            <person name="Feng X.-M."/>
        </authorList>
    </citation>
    <scope>NUCLEOTIDE SEQUENCE [LARGE SCALE GENOMIC DNA]</scope>
    <source>
        <strain evidence="1 2">CGMCC 4.7225</strain>
    </source>
</reference>
<name>A0A6N9YLR0_9ACTN</name>
<accession>A0A6N9YLR0</accession>
<gene>
    <name evidence="1" type="ORF">G1H11_11110</name>
</gene>
<comment type="caution">
    <text evidence="1">The sequence shown here is derived from an EMBL/GenBank/DDBJ whole genome shotgun (WGS) entry which is preliminary data.</text>
</comment>
<dbReference type="EMBL" id="JAAGOB010000005">
    <property type="protein sequence ID" value="NED95860.1"/>
    <property type="molecule type" value="Genomic_DNA"/>
</dbReference>
<keyword evidence="2" id="KW-1185">Reference proteome</keyword>
<evidence type="ECO:0000313" key="2">
    <source>
        <dbReference type="Proteomes" id="UP000469185"/>
    </source>
</evidence>
<proteinExistence type="predicted"/>